<dbReference type="Gene3D" id="1.10.12.10">
    <property type="entry name" value="Lyase 2-enoyl-coa Hydratase, Chain A, domain 2"/>
    <property type="match status" value="1"/>
</dbReference>
<dbReference type="GO" id="GO:0006635">
    <property type="term" value="P:fatty acid beta-oxidation"/>
    <property type="evidence" value="ECO:0007669"/>
    <property type="project" value="TreeGrafter"/>
</dbReference>
<comment type="similarity">
    <text evidence="1">Belongs to the enoyl-CoA hydratase/isomerase family.</text>
</comment>
<dbReference type="PANTHER" id="PTHR11941:SF54">
    <property type="entry name" value="ENOYL-COA HYDRATASE, MITOCHONDRIAL"/>
    <property type="match status" value="1"/>
</dbReference>
<sequence length="262" mass="28699">MSKEILLDIKDNIAIVTFNRPDQHNAISYKGWQLLSETVTELGQENSVKVVIFTGSGNRSFSAGADIKDFESHRYNSDSSKVYSEAFDGALDDIEALPMPTISMIRGICVGGGCELSMATDIRIAGMGSKFGIPVARLGILIGYREMKRLVNLVGPGNASYILLSGRIIGASEALEMGMVTKLVEESELERTVMDLAKEMLPLAPLSQSRHKKILQSVIANQSLNGFTIEEIDLPFTNFDSEDFNEGRKAFIERRPPVFSGA</sequence>
<dbReference type="GO" id="GO:0016829">
    <property type="term" value="F:lyase activity"/>
    <property type="evidence" value="ECO:0007669"/>
    <property type="project" value="UniProtKB-KW"/>
</dbReference>
<keyword evidence="2" id="KW-0456">Lyase</keyword>
<proteinExistence type="inferred from homology"/>
<dbReference type="InterPro" id="IPR018376">
    <property type="entry name" value="Enoyl-CoA_hyd/isom_CS"/>
</dbReference>
<gene>
    <name evidence="3" type="ORF">METZ01_LOCUS108468</name>
</gene>
<evidence type="ECO:0000313" key="3">
    <source>
        <dbReference type="EMBL" id="SVA55614.1"/>
    </source>
</evidence>
<accession>A0A381WSZ5</accession>
<evidence type="ECO:0000256" key="2">
    <source>
        <dbReference type="ARBA" id="ARBA00023239"/>
    </source>
</evidence>
<dbReference type="InterPro" id="IPR014748">
    <property type="entry name" value="Enoyl-CoA_hydra_C"/>
</dbReference>
<dbReference type="PANTHER" id="PTHR11941">
    <property type="entry name" value="ENOYL-COA HYDRATASE-RELATED"/>
    <property type="match status" value="1"/>
</dbReference>
<dbReference type="AlphaFoldDB" id="A0A381WSZ5"/>
<protein>
    <recommendedName>
        <fullName evidence="4">Enoyl-CoA hydratase</fullName>
    </recommendedName>
</protein>
<dbReference type="InterPro" id="IPR029045">
    <property type="entry name" value="ClpP/crotonase-like_dom_sf"/>
</dbReference>
<reference evidence="3" key="1">
    <citation type="submission" date="2018-05" db="EMBL/GenBank/DDBJ databases">
        <authorList>
            <person name="Lanie J.A."/>
            <person name="Ng W.-L."/>
            <person name="Kazmierczak K.M."/>
            <person name="Andrzejewski T.M."/>
            <person name="Davidsen T.M."/>
            <person name="Wayne K.J."/>
            <person name="Tettelin H."/>
            <person name="Glass J.I."/>
            <person name="Rusch D."/>
            <person name="Podicherti R."/>
            <person name="Tsui H.-C.T."/>
            <person name="Winkler M.E."/>
        </authorList>
    </citation>
    <scope>NUCLEOTIDE SEQUENCE</scope>
</reference>
<dbReference type="EMBL" id="UINC01012783">
    <property type="protein sequence ID" value="SVA55614.1"/>
    <property type="molecule type" value="Genomic_DNA"/>
</dbReference>
<dbReference type="Gene3D" id="3.90.226.10">
    <property type="entry name" value="2-enoyl-CoA Hydratase, Chain A, domain 1"/>
    <property type="match status" value="1"/>
</dbReference>
<name>A0A381WSZ5_9ZZZZ</name>
<dbReference type="PROSITE" id="PS00166">
    <property type="entry name" value="ENOYL_COA_HYDRATASE"/>
    <property type="match status" value="1"/>
</dbReference>
<dbReference type="CDD" id="cd06558">
    <property type="entry name" value="crotonase-like"/>
    <property type="match status" value="1"/>
</dbReference>
<dbReference type="Pfam" id="PF00378">
    <property type="entry name" value="ECH_1"/>
    <property type="match status" value="1"/>
</dbReference>
<evidence type="ECO:0008006" key="4">
    <source>
        <dbReference type="Google" id="ProtNLM"/>
    </source>
</evidence>
<dbReference type="InterPro" id="IPR001753">
    <property type="entry name" value="Enoyl-CoA_hydra/iso"/>
</dbReference>
<organism evidence="3">
    <name type="scientific">marine metagenome</name>
    <dbReference type="NCBI Taxonomy" id="408172"/>
    <lineage>
        <taxon>unclassified sequences</taxon>
        <taxon>metagenomes</taxon>
        <taxon>ecological metagenomes</taxon>
    </lineage>
</organism>
<dbReference type="SUPFAM" id="SSF52096">
    <property type="entry name" value="ClpP/crotonase"/>
    <property type="match status" value="1"/>
</dbReference>
<evidence type="ECO:0000256" key="1">
    <source>
        <dbReference type="ARBA" id="ARBA00005254"/>
    </source>
</evidence>